<dbReference type="EMBL" id="CM008046">
    <property type="protein sequence ID" value="PVH66682.1"/>
    <property type="molecule type" value="Genomic_DNA"/>
</dbReference>
<dbReference type="AlphaFoldDB" id="A0A2T8KX15"/>
<reference evidence="2" key="1">
    <citation type="submission" date="2018-04" db="EMBL/GenBank/DDBJ databases">
        <title>WGS assembly of Panicum hallii.</title>
        <authorList>
            <person name="Lovell J."/>
            <person name="Jenkins J."/>
            <person name="Lowry D."/>
            <person name="Mamidi S."/>
            <person name="Sreedasyam A."/>
            <person name="Weng X."/>
            <person name="Barry K."/>
            <person name="Bonette J."/>
            <person name="Campitelli B."/>
            <person name="Daum C."/>
            <person name="Gordon S."/>
            <person name="Gould B."/>
            <person name="Lipzen A."/>
            <person name="Macqueen A."/>
            <person name="Palacio-Mejia J."/>
            <person name="Plott C."/>
            <person name="Shakirov E."/>
            <person name="Shu S."/>
            <person name="Yoshinaga Y."/>
            <person name="Zane M."/>
            <person name="Rokhsar D."/>
            <person name="Grimwood J."/>
            <person name="Schmutz J."/>
            <person name="Juenger T."/>
        </authorList>
    </citation>
    <scope>NUCLEOTIDE SEQUENCE [LARGE SCALE GENOMIC DNA]</scope>
    <source>
        <strain evidence="2">FIL2</strain>
    </source>
</reference>
<proteinExistence type="predicted"/>
<feature type="compositionally biased region" description="Polar residues" evidence="1">
    <location>
        <begin position="24"/>
        <end position="35"/>
    </location>
</feature>
<name>A0A2T8KX15_9POAL</name>
<dbReference type="Gramene" id="PVH66682">
    <property type="protein sequence ID" value="PVH66682"/>
    <property type="gene ID" value="PAHAL_1G315300"/>
</dbReference>
<dbReference type="Proteomes" id="UP000243499">
    <property type="component" value="Chromosome 1"/>
</dbReference>
<gene>
    <name evidence="2" type="ORF">PAHAL_1G315300</name>
</gene>
<evidence type="ECO:0000313" key="2">
    <source>
        <dbReference type="EMBL" id="PVH66682.1"/>
    </source>
</evidence>
<feature type="region of interest" description="Disordered" evidence="1">
    <location>
        <begin position="1"/>
        <end position="35"/>
    </location>
</feature>
<evidence type="ECO:0000256" key="1">
    <source>
        <dbReference type="SAM" id="MobiDB-lite"/>
    </source>
</evidence>
<sequence>MDDESLRSGKRRRRDCLPRATAKPASSSFNGAATRTSRFVRRTGAPLPASTPCLLAAGLRRVAELVLGPRLIVMVSRACCWDRPWKGRR</sequence>
<accession>A0A2T8KX15</accession>
<protein>
    <submittedName>
        <fullName evidence="2">Uncharacterized protein</fullName>
    </submittedName>
</protein>
<organism evidence="2">
    <name type="scientific">Panicum hallii</name>
    <dbReference type="NCBI Taxonomy" id="206008"/>
    <lineage>
        <taxon>Eukaryota</taxon>
        <taxon>Viridiplantae</taxon>
        <taxon>Streptophyta</taxon>
        <taxon>Embryophyta</taxon>
        <taxon>Tracheophyta</taxon>
        <taxon>Spermatophyta</taxon>
        <taxon>Magnoliopsida</taxon>
        <taxon>Liliopsida</taxon>
        <taxon>Poales</taxon>
        <taxon>Poaceae</taxon>
        <taxon>PACMAD clade</taxon>
        <taxon>Panicoideae</taxon>
        <taxon>Panicodae</taxon>
        <taxon>Paniceae</taxon>
        <taxon>Panicinae</taxon>
        <taxon>Panicum</taxon>
        <taxon>Panicum sect. Panicum</taxon>
    </lineage>
</organism>